<sequence length="127" mass="14478">MEGSWDEIELDEIVVNICSFPSIGINLDDEEKYKLITRASVVKTNATNSININGTEPTRQKHRLTDMSDNASNSDVKDCYFLEIIFTMVIPFFCHILKLVGIPKEARYDTTDLVECLNDLLCNKKKD</sequence>
<organism evidence="2 3">
    <name type="scientific">Diversispora epigaea</name>
    <dbReference type="NCBI Taxonomy" id="1348612"/>
    <lineage>
        <taxon>Eukaryota</taxon>
        <taxon>Fungi</taxon>
        <taxon>Fungi incertae sedis</taxon>
        <taxon>Mucoromycota</taxon>
        <taxon>Glomeromycotina</taxon>
        <taxon>Glomeromycetes</taxon>
        <taxon>Diversisporales</taxon>
        <taxon>Diversisporaceae</taxon>
        <taxon>Diversispora</taxon>
    </lineage>
</organism>
<evidence type="ECO:0000313" key="3">
    <source>
        <dbReference type="Proteomes" id="UP000266861"/>
    </source>
</evidence>
<accession>A0A397IYR9</accession>
<comment type="caution">
    <text evidence="2">The sequence shown here is derived from an EMBL/GenBank/DDBJ whole genome shotgun (WGS) entry which is preliminary data.</text>
</comment>
<reference evidence="2 3" key="1">
    <citation type="submission" date="2018-08" db="EMBL/GenBank/DDBJ databases">
        <title>Genome and evolution of the arbuscular mycorrhizal fungus Diversispora epigaea (formerly Glomus versiforme) and its bacterial endosymbionts.</title>
        <authorList>
            <person name="Sun X."/>
            <person name="Fei Z."/>
            <person name="Harrison M."/>
        </authorList>
    </citation>
    <scope>NUCLEOTIDE SEQUENCE [LARGE SCALE GENOMIC DNA]</scope>
    <source>
        <strain evidence="2 3">IT104</strain>
    </source>
</reference>
<evidence type="ECO:0000313" key="2">
    <source>
        <dbReference type="EMBL" id="RHZ81101.1"/>
    </source>
</evidence>
<evidence type="ECO:0000256" key="1">
    <source>
        <dbReference type="SAM" id="Phobius"/>
    </source>
</evidence>
<gene>
    <name evidence="2" type="ORF">Glove_123g101</name>
</gene>
<dbReference type="Proteomes" id="UP000266861">
    <property type="component" value="Unassembled WGS sequence"/>
</dbReference>
<dbReference type="OrthoDB" id="428577at2759"/>
<proteinExistence type="predicted"/>
<dbReference type="AlphaFoldDB" id="A0A397IYR9"/>
<name>A0A397IYR9_9GLOM</name>
<keyword evidence="1" id="KW-1133">Transmembrane helix</keyword>
<protein>
    <submittedName>
        <fullName evidence="2">Uncharacterized protein</fullName>
    </submittedName>
</protein>
<keyword evidence="3" id="KW-1185">Reference proteome</keyword>
<keyword evidence="1" id="KW-0812">Transmembrane</keyword>
<dbReference type="EMBL" id="PQFF01000115">
    <property type="protein sequence ID" value="RHZ81101.1"/>
    <property type="molecule type" value="Genomic_DNA"/>
</dbReference>
<feature type="transmembrane region" description="Helical" evidence="1">
    <location>
        <begin position="80"/>
        <end position="100"/>
    </location>
</feature>
<keyword evidence="1" id="KW-0472">Membrane</keyword>